<feature type="region of interest" description="Disordered" evidence="1">
    <location>
        <begin position="11"/>
        <end position="60"/>
    </location>
</feature>
<dbReference type="Proteomes" id="UP000604001">
    <property type="component" value="Unassembled WGS sequence"/>
</dbReference>
<evidence type="ECO:0000313" key="2">
    <source>
        <dbReference type="EMBL" id="MBC2960400.1"/>
    </source>
</evidence>
<evidence type="ECO:0000313" key="3">
    <source>
        <dbReference type="Proteomes" id="UP000604001"/>
    </source>
</evidence>
<dbReference type="EMBL" id="JACMYC010000004">
    <property type="protein sequence ID" value="MBC2960400.1"/>
    <property type="molecule type" value="Genomic_DNA"/>
</dbReference>
<protein>
    <submittedName>
        <fullName evidence="2">Uncharacterized protein</fullName>
    </submittedName>
</protein>
<proteinExistence type="predicted"/>
<dbReference type="RefSeq" id="WP_186345654.1">
    <property type="nucleotide sequence ID" value="NZ_BMMR01000001.1"/>
</dbReference>
<keyword evidence="3" id="KW-1185">Reference proteome</keyword>
<evidence type="ECO:0000256" key="1">
    <source>
        <dbReference type="SAM" id="MobiDB-lite"/>
    </source>
</evidence>
<comment type="caution">
    <text evidence="2">The sequence shown here is derived from an EMBL/GenBank/DDBJ whole genome shotgun (WGS) entry which is preliminary data.</text>
</comment>
<name>A0ABR6U7Z0_9ACTN</name>
<accession>A0ABR6U7Z0</accession>
<feature type="compositionally biased region" description="Gly residues" evidence="1">
    <location>
        <begin position="22"/>
        <end position="40"/>
    </location>
</feature>
<sequence>MGMLNQVVSRVAGGARRTPRTGGVGAGGLGTGRARTGGTGRRPQDEAIGRGVRGLLRRFR</sequence>
<gene>
    <name evidence="2" type="ORF">H7344_08850</name>
</gene>
<reference evidence="2 3" key="1">
    <citation type="submission" date="2020-08" db="EMBL/GenBank/DDBJ databases">
        <title>novel species in genus Nocardioides.</title>
        <authorList>
            <person name="Zhang G."/>
        </authorList>
    </citation>
    <scope>NUCLEOTIDE SEQUENCE [LARGE SCALE GENOMIC DNA]</scope>
    <source>
        <strain evidence="2 3">SC8A-24</strain>
    </source>
</reference>
<organism evidence="2 3">
    <name type="scientific">Nocardioides deserti</name>
    <dbReference type="NCBI Taxonomy" id="1588644"/>
    <lineage>
        <taxon>Bacteria</taxon>
        <taxon>Bacillati</taxon>
        <taxon>Actinomycetota</taxon>
        <taxon>Actinomycetes</taxon>
        <taxon>Propionibacteriales</taxon>
        <taxon>Nocardioidaceae</taxon>
        <taxon>Nocardioides</taxon>
    </lineage>
</organism>